<evidence type="ECO:0000256" key="6">
    <source>
        <dbReference type="ARBA" id="ARBA00022833"/>
    </source>
</evidence>
<dbReference type="NCBIfam" id="TIGR03413">
    <property type="entry name" value="GSH_gloB"/>
    <property type="match status" value="1"/>
</dbReference>
<name>A0A351RBP9_9PROT</name>
<dbReference type="EC" id="3.1.2.6" evidence="7"/>
<keyword evidence="5 7" id="KW-0378">Hydrolase</keyword>
<comment type="catalytic activity">
    <reaction evidence="1 7">
        <text>an S-(2-hydroxyacyl)glutathione + H2O = a 2-hydroxy carboxylate + glutathione + H(+)</text>
        <dbReference type="Rhea" id="RHEA:21864"/>
        <dbReference type="ChEBI" id="CHEBI:15377"/>
        <dbReference type="ChEBI" id="CHEBI:15378"/>
        <dbReference type="ChEBI" id="CHEBI:57925"/>
        <dbReference type="ChEBI" id="CHEBI:58896"/>
        <dbReference type="ChEBI" id="CHEBI:71261"/>
        <dbReference type="EC" id="3.1.2.6"/>
    </reaction>
</comment>
<evidence type="ECO:0000313" key="9">
    <source>
        <dbReference type="EMBL" id="HBA09470.1"/>
    </source>
</evidence>
<dbReference type="UniPathway" id="UPA00619">
    <property type="reaction ID" value="UER00676"/>
</dbReference>
<dbReference type="InterPro" id="IPR001279">
    <property type="entry name" value="Metallo-B-lactamas"/>
</dbReference>
<dbReference type="PANTHER" id="PTHR43705">
    <property type="entry name" value="HYDROXYACYLGLUTATHIONE HYDROLASE"/>
    <property type="match status" value="1"/>
</dbReference>
<dbReference type="GO" id="GO:0046872">
    <property type="term" value="F:metal ion binding"/>
    <property type="evidence" value="ECO:0007669"/>
    <property type="project" value="UniProtKB-KW"/>
</dbReference>
<dbReference type="HAMAP" id="MF_01374">
    <property type="entry name" value="Glyoxalase_2"/>
    <property type="match status" value="1"/>
</dbReference>
<sequence>MIDDIQHQLQIIPIPAFKDNYLWLIHNQHKAIVVDPGDATPVIKALKELKLDLQTILITHHHQDHIGGVEILLRTYPDVKVFAPKLEQYLFAHEPVSEPDNVDLGDWISTAKVIDVPGHTLGHIAYYIEHQQQQWLFCGDTLFGAGCGRLFEGTPAQMMNSLQKLASLPASAQVYCTHEYTLHNIRFALTIEPSNKALTKRYQDAANLINAGRPTLPSTIALELATNPFLRSDYSEIQSSLFLEKPTSLETFSKIRELRNSY</sequence>
<comment type="cofactor">
    <cofactor evidence="7">
        <name>Zn(2+)</name>
        <dbReference type="ChEBI" id="CHEBI:29105"/>
    </cofactor>
    <text evidence="7">Binds 2 Zn(2+) ions per subunit.</text>
</comment>
<evidence type="ECO:0000256" key="5">
    <source>
        <dbReference type="ARBA" id="ARBA00022801"/>
    </source>
</evidence>
<dbReference type="InterPro" id="IPR036866">
    <property type="entry name" value="RibonucZ/Hydroxyglut_hydro"/>
</dbReference>
<feature type="binding site" evidence="7">
    <location>
        <position position="64"/>
    </location>
    <ligand>
        <name>Zn(2+)</name>
        <dbReference type="ChEBI" id="CHEBI:29105"/>
        <label>2</label>
    </ligand>
</feature>
<comment type="subunit">
    <text evidence="7">Monomer.</text>
</comment>
<feature type="binding site" evidence="7">
    <location>
        <position position="140"/>
    </location>
    <ligand>
        <name>Zn(2+)</name>
        <dbReference type="ChEBI" id="CHEBI:29105"/>
        <label>2</label>
    </ligand>
</feature>
<dbReference type="PIRSF" id="PIRSF005457">
    <property type="entry name" value="Glx"/>
    <property type="match status" value="1"/>
</dbReference>
<comment type="similarity">
    <text evidence="3 7">Belongs to the metallo-beta-lactamase superfamily. Glyoxalase II family.</text>
</comment>
<comment type="function">
    <text evidence="7">Thiolesterase that catalyzes the hydrolysis of S-D-lactoyl-glutathione to form glutathione and D-lactic acid.</text>
</comment>
<evidence type="ECO:0000259" key="8">
    <source>
        <dbReference type="SMART" id="SM00849"/>
    </source>
</evidence>
<comment type="pathway">
    <text evidence="2 7">Secondary metabolite metabolism; methylglyoxal degradation; (R)-lactate from methylglyoxal: step 2/2.</text>
</comment>
<organism evidence="9 10">
    <name type="scientific">Methylotenera mobilis</name>
    <dbReference type="NCBI Taxonomy" id="359408"/>
    <lineage>
        <taxon>Bacteria</taxon>
        <taxon>Pseudomonadati</taxon>
        <taxon>Pseudomonadota</taxon>
        <taxon>Betaproteobacteria</taxon>
        <taxon>Nitrosomonadales</taxon>
        <taxon>Methylophilaceae</taxon>
        <taxon>Methylotenera</taxon>
    </lineage>
</organism>
<dbReference type="SMART" id="SM00849">
    <property type="entry name" value="Lactamase_B"/>
    <property type="match status" value="1"/>
</dbReference>
<dbReference type="InterPro" id="IPR017782">
    <property type="entry name" value="Hydroxyacylglutathione_Hdrlase"/>
</dbReference>
<feature type="binding site" evidence="7">
    <location>
        <position position="119"/>
    </location>
    <ligand>
        <name>Zn(2+)</name>
        <dbReference type="ChEBI" id="CHEBI:29105"/>
        <label>1</label>
    </ligand>
</feature>
<dbReference type="Pfam" id="PF16123">
    <property type="entry name" value="HAGH_C"/>
    <property type="match status" value="1"/>
</dbReference>
<dbReference type="InterPro" id="IPR050110">
    <property type="entry name" value="Glyoxalase_II_hydrolase"/>
</dbReference>
<dbReference type="EMBL" id="DNAA01000190">
    <property type="protein sequence ID" value="HBA09470.1"/>
    <property type="molecule type" value="Genomic_DNA"/>
</dbReference>
<feature type="binding site" evidence="7">
    <location>
        <position position="178"/>
    </location>
    <ligand>
        <name>Zn(2+)</name>
        <dbReference type="ChEBI" id="CHEBI:29105"/>
        <label>2</label>
    </ligand>
</feature>
<feature type="binding site" evidence="7">
    <location>
        <position position="62"/>
    </location>
    <ligand>
        <name>Zn(2+)</name>
        <dbReference type="ChEBI" id="CHEBI:29105"/>
        <label>1</label>
    </ligand>
</feature>
<evidence type="ECO:0000313" key="10">
    <source>
        <dbReference type="Proteomes" id="UP000264313"/>
    </source>
</evidence>
<proteinExistence type="inferred from homology"/>
<evidence type="ECO:0000256" key="1">
    <source>
        <dbReference type="ARBA" id="ARBA00001623"/>
    </source>
</evidence>
<dbReference type="CDD" id="cd07723">
    <property type="entry name" value="hydroxyacylglutathione_hydrolase_MBL-fold"/>
    <property type="match status" value="1"/>
</dbReference>
<dbReference type="Proteomes" id="UP000264313">
    <property type="component" value="Unassembled WGS sequence"/>
</dbReference>
<feature type="domain" description="Metallo-beta-lactamase" evidence="8">
    <location>
        <begin position="19"/>
        <end position="178"/>
    </location>
</feature>
<comment type="caution">
    <text evidence="9">The sequence shown here is derived from an EMBL/GenBank/DDBJ whole genome shotgun (WGS) entry which is preliminary data.</text>
</comment>
<reference evidence="9 10" key="1">
    <citation type="journal article" date="2018" name="Nat. Biotechnol.">
        <title>A standardized bacterial taxonomy based on genome phylogeny substantially revises the tree of life.</title>
        <authorList>
            <person name="Parks D.H."/>
            <person name="Chuvochina M."/>
            <person name="Waite D.W."/>
            <person name="Rinke C."/>
            <person name="Skarshewski A."/>
            <person name="Chaumeil P.A."/>
            <person name="Hugenholtz P."/>
        </authorList>
    </citation>
    <scope>NUCLEOTIDE SEQUENCE [LARGE SCALE GENOMIC DNA]</scope>
    <source>
        <strain evidence="9">UBA9958</strain>
    </source>
</reference>
<dbReference type="InterPro" id="IPR035680">
    <property type="entry name" value="Clx_II_MBL"/>
</dbReference>
<dbReference type="PANTHER" id="PTHR43705:SF1">
    <property type="entry name" value="HYDROXYACYLGLUTATHIONE HYDROLASE GLOB"/>
    <property type="match status" value="1"/>
</dbReference>
<keyword evidence="6 7" id="KW-0862">Zinc</keyword>
<keyword evidence="4 7" id="KW-0479">Metal-binding</keyword>
<feature type="binding site" evidence="7">
    <location>
        <position position="60"/>
    </location>
    <ligand>
        <name>Zn(2+)</name>
        <dbReference type="ChEBI" id="CHEBI:29105"/>
        <label>1</label>
    </ligand>
</feature>
<dbReference type="GO" id="GO:0004416">
    <property type="term" value="F:hydroxyacylglutathione hydrolase activity"/>
    <property type="evidence" value="ECO:0007669"/>
    <property type="project" value="UniProtKB-UniRule"/>
</dbReference>
<gene>
    <name evidence="7 9" type="primary">gloB</name>
    <name evidence="9" type="ORF">DCW48_07865</name>
</gene>
<dbReference type="AlphaFoldDB" id="A0A351RBP9"/>
<evidence type="ECO:0000256" key="2">
    <source>
        <dbReference type="ARBA" id="ARBA00004963"/>
    </source>
</evidence>
<dbReference type="InterPro" id="IPR032282">
    <property type="entry name" value="HAGH_C"/>
</dbReference>
<feature type="binding site" evidence="7">
    <location>
        <position position="140"/>
    </location>
    <ligand>
        <name>Zn(2+)</name>
        <dbReference type="ChEBI" id="CHEBI:29105"/>
        <label>1</label>
    </ligand>
</feature>
<protein>
    <recommendedName>
        <fullName evidence="7">Hydroxyacylglutathione hydrolase</fullName>
        <ecNumber evidence="7">3.1.2.6</ecNumber>
    </recommendedName>
    <alternativeName>
        <fullName evidence="7">Glyoxalase II</fullName>
        <shortName evidence="7">Glx II</shortName>
    </alternativeName>
</protein>
<dbReference type="GO" id="GO:0019243">
    <property type="term" value="P:methylglyoxal catabolic process to D-lactate via S-lactoyl-glutathione"/>
    <property type="evidence" value="ECO:0007669"/>
    <property type="project" value="UniProtKB-UniRule"/>
</dbReference>
<dbReference type="STRING" id="1132855.GCA_000384255_01280"/>
<evidence type="ECO:0000256" key="4">
    <source>
        <dbReference type="ARBA" id="ARBA00022723"/>
    </source>
</evidence>
<accession>A0A351RBP9</accession>
<dbReference type="Gene3D" id="3.60.15.10">
    <property type="entry name" value="Ribonuclease Z/Hydroxyacylglutathione hydrolase-like"/>
    <property type="match status" value="1"/>
</dbReference>
<dbReference type="Pfam" id="PF00753">
    <property type="entry name" value="Lactamase_B"/>
    <property type="match status" value="1"/>
</dbReference>
<dbReference type="SUPFAM" id="SSF56281">
    <property type="entry name" value="Metallo-hydrolase/oxidoreductase"/>
    <property type="match status" value="1"/>
</dbReference>
<evidence type="ECO:0000256" key="3">
    <source>
        <dbReference type="ARBA" id="ARBA00006759"/>
    </source>
</evidence>
<feature type="binding site" evidence="7">
    <location>
        <position position="65"/>
    </location>
    <ligand>
        <name>Zn(2+)</name>
        <dbReference type="ChEBI" id="CHEBI:29105"/>
        <label>2</label>
    </ligand>
</feature>
<evidence type="ECO:0000256" key="7">
    <source>
        <dbReference type="HAMAP-Rule" id="MF_01374"/>
    </source>
</evidence>